<keyword evidence="2" id="KW-0288">FMN</keyword>
<keyword evidence="3" id="KW-0560">Oxidoreductase</keyword>
<dbReference type="Gene3D" id="3.20.20.70">
    <property type="entry name" value="Aldolase class I"/>
    <property type="match status" value="1"/>
</dbReference>
<dbReference type="Pfam" id="PF03060">
    <property type="entry name" value="NMO"/>
    <property type="match status" value="1"/>
</dbReference>
<dbReference type="HOGENOM" id="CLU_038732_0_1_0"/>
<evidence type="ECO:0000256" key="2">
    <source>
        <dbReference type="ARBA" id="ARBA00022643"/>
    </source>
</evidence>
<dbReference type="eggNOG" id="COG2070">
    <property type="taxonomic scope" value="Bacteria"/>
</dbReference>
<proteinExistence type="predicted"/>
<evidence type="ECO:0000256" key="3">
    <source>
        <dbReference type="ARBA" id="ARBA00023002"/>
    </source>
</evidence>
<dbReference type="AlphaFoldDB" id="C9N0M6"/>
<dbReference type="GO" id="GO:0018580">
    <property type="term" value="F:nitronate monooxygenase activity"/>
    <property type="evidence" value="ECO:0007669"/>
    <property type="project" value="InterPro"/>
</dbReference>
<evidence type="ECO:0000313" key="5">
    <source>
        <dbReference type="Proteomes" id="UP000006233"/>
    </source>
</evidence>
<protein>
    <submittedName>
        <fullName evidence="4">Oxidoreductase, 2-nitropropane dioxygenase family protein</fullName>
    </submittedName>
</protein>
<accession>C9N0M6</accession>
<evidence type="ECO:0000313" key="4">
    <source>
        <dbReference type="EMBL" id="EEX73713.1"/>
    </source>
</evidence>
<keyword evidence="4" id="KW-0223">Dioxygenase</keyword>
<dbReference type="PANTHER" id="PTHR32332">
    <property type="entry name" value="2-NITROPROPANE DIOXYGENASE"/>
    <property type="match status" value="1"/>
</dbReference>
<organism evidence="4 5">
    <name type="scientific">Leptotrichia hofstadii F0254</name>
    <dbReference type="NCBI Taxonomy" id="634994"/>
    <lineage>
        <taxon>Bacteria</taxon>
        <taxon>Fusobacteriati</taxon>
        <taxon>Fusobacteriota</taxon>
        <taxon>Fusobacteriia</taxon>
        <taxon>Fusobacteriales</taxon>
        <taxon>Leptotrichiaceae</taxon>
        <taxon>Leptotrichia</taxon>
    </lineage>
</organism>
<evidence type="ECO:0000256" key="1">
    <source>
        <dbReference type="ARBA" id="ARBA00022630"/>
    </source>
</evidence>
<dbReference type="InterPro" id="IPR004136">
    <property type="entry name" value="NMO"/>
</dbReference>
<dbReference type="EMBL" id="ACVB02000026">
    <property type="protein sequence ID" value="EEX73713.1"/>
    <property type="molecule type" value="Genomic_DNA"/>
</dbReference>
<dbReference type="PANTHER" id="PTHR32332:SF18">
    <property type="entry name" value="2-NITROPROPANE DIOXYGENASE"/>
    <property type="match status" value="1"/>
</dbReference>
<sequence>MAELRHIIFTSNYAVIIYKNYKLEEIKLNEITEIKEEILEESKGKSKIELKGIKIGKYFIEKPIVQGGMGVGISWDQLAGNVAKNGCLGTISAICTGYYQNMRFVKKAVNGRPLGTENAYNREALFEIFKNARKICGDKPLACNILHAINDYERVVKDALEAGANIIVTGAGLPLELPRLVKDYPDVEIVPIVSSARALKIICKKWKAAGRMPGAVIVEGPKSGGHQGAKYEELFAPEHQLEAILPPIKEERDKWGDFPIIAAGGIWDNNDIKNIMALGADAVQMGTRFIGTYECDASDVLKQVLLDAKEEDIVIVSSPVGYPGRAVKTNLVQTLEPNTKKIKCISNCVFPCERGKGANRVGYCIADSLGDAYLGRLQSGLFFSGANGWRLKEIVHVKDLIDELMTEID</sequence>
<keyword evidence="1" id="KW-0285">Flavoprotein</keyword>
<dbReference type="STRING" id="634994.GCWU000323_02391"/>
<dbReference type="SUPFAM" id="SSF51412">
    <property type="entry name" value="Inosine monophosphate dehydrogenase (IMPDH)"/>
    <property type="match status" value="1"/>
</dbReference>
<gene>
    <name evidence="4" type="ORF">GCWU000323_02391</name>
</gene>
<name>C9N0M6_9FUSO</name>
<dbReference type="Proteomes" id="UP000006233">
    <property type="component" value="Unassembled WGS sequence"/>
</dbReference>
<reference evidence="4 5" key="1">
    <citation type="submission" date="2009-09" db="EMBL/GenBank/DDBJ databases">
        <authorList>
            <person name="Weinstock G."/>
            <person name="Sodergren E."/>
            <person name="Clifton S."/>
            <person name="Fulton L."/>
            <person name="Fulton B."/>
            <person name="Courtney L."/>
            <person name="Fronick C."/>
            <person name="Harrison M."/>
            <person name="Strong C."/>
            <person name="Farmer C."/>
            <person name="Delahaunty K."/>
            <person name="Markovic C."/>
            <person name="Hall O."/>
            <person name="Minx P."/>
            <person name="Tomlinson C."/>
            <person name="Mitreva M."/>
            <person name="Nelson J."/>
            <person name="Hou S."/>
            <person name="Wollam A."/>
            <person name="Pepin K.H."/>
            <person name="Johnson M."/>
            <person name="Bhonagiri V."/>
            <person name="Nash W.E."/>
            <person name="Warren W."/>
            <person name="Chinwalla A."/>
            <person name="Mardis E.R."/>
            <person name="Wilson R.K."/>
        </authorList>
    </citation>
    <scope>NUCLEOTIDE SEQUENCE [LARGE SCALE GENOMIC DNA]</scope>
    <source>
        <strain evidence="4 5">F0254</strain>
    </source>
</reference>
<comment type="caution">
    <text evidence="4">The sequence shown here is derived from an EMBL/GenBank/DDBJ whole genome shotgun (WGS) entry which is preliminary data.</text>
</comment>
<dbReference type="InterPro" id="IPR013785">
    <property type="entry name" value="Aldolase_TIM"/>
</dbReference>
<dbReference type="GO" id="GO:0051213">
    <property type="term" value="F:dioxygenase activity"/>
    <property type="evidence" value="ECO:0007669"/>
    <property type="project" value="UniProtKB-KW"/>
</dbReference>
<dbReference type="CDD" id="cd04730">
    <property type="entry name" value="NPD_like"/>
    <property type="match status" value="1"/>
</dbReference>